<keyword evidence="2 6" id="KW-0441">Lipid A biosynthesis</keyword>
<dbReference type="Gene3D" id="3.40.1390.10">
    <property type="entry name" value="MurE/MurF, N-terminal domain"/>
    <property type="match status" value="1"/>
</dbReference>
<dbReference type="Gene3D" id="2.160.10.10">
    <property type="entry name" value="Hexapeptide repeat proteins"/>
    <property type="match status" value="1"/>
</dbReference>
<keyword evidence="3 6" id="KW-0808">Transferase</keyword>
<dbReference type="GO" id="GO:0009245">
    <property type="term" value="P:lipid A biosynthetic process"/>
    <property type="evidence" value="ECO:0007669"/>
    <property type="project" value="UniProtKB-UniRule"/>
</dbReference>
<evidence type="ECO:0000256" key="6">
    <source>
        <dbReference type="HAMAP-Rule" id="MF_00523"/>
    </source>
</evidence>
<dbReference type="SUPFAM" id="SSF51161">
    <property type="entry name" value="Trimeric LpxA-like enzymes"/>
    <property type="match status" value="1"/>
</dbReference>
<dbReference type="UniPathway" id="UPA00973"/>
<evidence type="ECO:0000256" key="7">
    <source>
        <dbReference type="SAM" id="Coils"/>
    </source>
</evidence>
<dbReference type="PANTHER" id="PTHR43378">
    <property type="entry name" value="UDP-3-O-ACYLGLUCOSAMINE N-ACYLTRANSFERASE"/>
    <property type="match status" value="1"/>
</dbReference>
<proteinExistence type="inferred from homology"/>
<evidence type="ECO:0000256" key="4">
    <source>
        <dbReference type="ARBA" id="ARBA00023098"/>
    </source>
</evidence>
<dbReference type="GO" id="GO:0103118">
    <property type="term" value="F:UDP-3-O-[(3R)-3-hydroxyacyl]-glucosamine N-acyltransferase activity"/>
    <property type="evidence" value="ECO:0007669"/>
    <property type="project" value="UniProtKB-EC"/>
</dbReference>
<dbReference type="NCBIfam" id="TIGR01853">
    <property type="entry name" value="lipid_A_lpxD"/>
    <property type="match status" value="1"/>
</dbReference>
<feature type="active site" description="Proton acceptor" evidence="6">
    <location>
        <position position="242"/>
    </location>
</feature>
<keyword evidence="1 6" id="KW-0444">Lipid biosynthesis</keyword>
<dbReference type="EC" id="2.3.1.191" evidence="6"/>
<evidence type="ECO:0000256" key="1">
    <source>
        <dbReference type="ARBA" id="ARBA00022516"/>
    </source>
</evidence>
<name>A0A809SDF6_9BACT</name>
<sequence length="352" mass="36692">MEKVAPPWTLKTLAALVGGEIDGPEDLVIQRPVLVGSDDPEGITFAVSRAYLEKVEASGVGAVILQDQMFASSKPSIRVPDAKRAFGILLHFCVRPIPLAPGIHPTALIDPSAAIDSSASIGPFTVVERGAWVGPGAKVHAQCYVGENCKIGAGSELRPQVVLIQDVTIGENTLIHSGCVIGADGFGFVWDGAQRIKVPHSGGVSLGNDVELGSNCAVDRSMAGNTEIGDGTKIDNLVQVAHNVKIGKNGAIAAQSGIAGTCKVGDNVVMGGAVGLRDHVSIGDNISLGGRSAVDTDLTEPGEYLGIPARPIREAAKAMILSLKLPEMHSRIRDLERTVRALQAQLEEKGTD</sequence>
<reference evidence="8" key="1">
    <citation type="journal article" name="DNA Res.">
        <title>The physiological potential of anammox bacteria as revealed by their core genome structure.</title>
        <authorList>
            <person name="Okubo T."/>
            <person name="Toyoda A."/>
            <person name="Fukuhara K."/>
            <person name="Uchiyama I."/>
            <person name="Harigaya Y."/>
            <person name="Kuroiwa M."/>
            <person name="Suzuki T."/>
            <person name="Murakami Y."/>
            <person name="Suwa Y."/>
            <person name="Takami H."/>
        </authorList>
    </citation>
    <scope>NUCLEOTIDE SEQUENCE</scope>
    <source>
        <strain evidence="8">317325-2</strain>
    </source>
</reference>
<keyword evidence="6" id="KW-0677">Repeat</keyword>
<dbReference type="InterPro" id="IPR007691">
    <property type="entry name" value="LpxD"/>
</dbReference>
<dbReference type="KEGG" id="npy:NPRO_05790"/>
<organism evidence="8 9">
    <name type="scientific">Candidatus Nitrosymbiomonas proteolyticus</name>
    <dbReference type="NCBI Taxonomy" id="2608984"/>
    <lineage>
        <taxon>Bacteria</taxon>
        <taxon>Bacillati</taxon>
        <taxon>Armatimonadota</taxon>
        <taxon>Armatimonadota incertae sedis</taxon>
        <taxon>Candidatus Nitrosymbiomonas</taxon>
    </lineage>
</organism>
<comment type="similarity">
    <text evidence="6">Belongs to the transferase hexapeptide repeat family. LpxD subfamily.</text>
</comment>
<dbReference type="InterPro" id="IPR011004">
    <property type="entry name" value="Trimer_LpxA-like_sf"/>
</dbReference>
<dbReference type="HAMAP" id="MF_00523">
    <property type="entry name" value="LpxD"/>
    <property type="match status" value="1"/>
</dbReference>
<dbReference type="CDD" id="cd03352">
    <property type="entry name" value="LbH_LpxD"/>
    <property type="match status" value="1"/>
</dbReference>
<comment type="subunit">
    <text evidence="6">Homotrimer.</text>
</comment>
<comment type="function">
    <text evidence="6">Catalyzes the N-acylation of UDP-3-O-acylglucosamine using 3-hydroxyacyl-ACP as the acyl donor. Is involved in the biosynthesis of lipid A, a phosphorylated glycolipid that anchors the lipopolysaccharide to the outer membrane of the cell.</text>
</comment>
<dbReference type="Pfam" id="PF00132">
    <property type="entry name" value="Hexapep"/>
    <property type="match status" value="2"/>
</dbReference>
<evidence type="ECO:0000256" key="3">
    <source>
        <dbReference type="ARBA" id="ARBA00022679"/>
    </source>
</evidence>
<gene>
    <name evidence="6" type="primary">lpxD</name>
    <name evidence="8" type="ORF">NPRO_05790</name>
</gene>
<protein>
    <recommendedName>
        <fullName evidence="6">UDP-3-O-acylglucosamine N-acyltransferase</fullName>
        <ecNumber evidence="6">2.3.1.191</ecNumber>
    </recommendedName>
</protein>
<dbReference type="GO" id="GO:0016410">
    <property type="term" value="F:N-acyltransferase activity"/>
    <property type="evidence" value="ECO:0007669"/>
    <property type="project" value="InterPro"/>
</dbReference>
<evidence type="ECO:0000256" key="5">
    <source>
        <dbReference type="ARBA" id="ARBA00023315"/>
    </source>
</evidence>
<keyword evidence="7" id="KW-0175">Coiled coil</keyword>
<dbReference type="AlphaFoldDB" id="A0A809SDF6"/>
<evidence type="ECO:0000313" key="9">
    <source>
        <dbReference type="Proteomes" id="UP000662873"/>
    </source>
</evidence>
<evidence type="ECO:0000256" key="2">
    <source>
        <dbReference type="ARBA" id="ARBA00022556"/>
    </source>
</evidence>
<dbReference type="NCBIfam" id="NF002060">
    <property type="entry name" value="PRK00892.1"/>
    <property type="match status" value="1"/>
</dbReference>
<dbReference type="PANTHER" id="PTHR43378:SF2">
    <property type="entry name" value="UDP-3-O-ACYLGLUCOSAMINE N-ACYLTRANSFERASE 1, MITOCHONDRIAL-RELATED"/>
    <property type="match status" value="1"/>
</dbReference>
<dbReference type="InterPro" id="IPR001451">
    <property type="entry name" value="Hexapep"/>
</dbReference>
<evidence type="ECO:0000313" key="8">
    <source>
        <dbReference type="EMBL" id="BBO22984.1"/>
    </source>
</evidence>
<comment type="pathway">
    <text evidence="6">Bacterial outer membrane biogenesis; LPS lipid A biosynthesis.</text>
</comment>
<accession>A0A809SDF6</accession>
<comment type="catalytic activity">
    <reaction evidence="6">
        <text>a UDP-3-O-[(3R)-3-hydroxyacyl]-alpha-D-glucosamine + a (3R)-hydroxyacyl-[ACP] = a UDP-2-N,3-O-bis[(3R)-3-hydroxyacyl]-alpha-D-glucosamine + holo-[ACP] + H(+)</text>
        <dbReference type="Rhea" id="RHEA:53836"/>
        <dbReference type="Rhea" id="RHEA-COMP:9685"/>
        <dbReference type="Rhea" id="RHEA-COMP:9945"/>
        <dbReference type="ChEBI" id="CHEBI:15378"/>
        <dbReference type="ChEBI" id="CHEBI:64479"/>
        <dbReference type="ChEBI" id="CHEBI:78827"/>
        <dbReference type="ChEBI" id="CHEBI:137740"/>
        <dbReference type="ChEBI" id="CHEBI:137748"/>
        <dbReference type="EC" id="2.3.1.191"/>
    </reaction>
</comment>
<keyword evidence="5 6" id="KW-0012">Acyltransferase</keyword>
<keyword evidence="4 6" id="KW-0443">Lipid metabolism</keyword>
<dbReference type="GO" id="GO:0016020">
    <property type="term" value="C:membrane"/>
    <property type="evidence" value="ECO:0007669"/>
    <property type="project" value="GOC"/>
</dbReference>
<dbReference type="EMBL" id="AP021858">
    <property type="protein sequence ID" value="BBO22984.1"/>
    <property type="molecule type" value="Genomic_DNA"/>
</dbReference>
<dbReference type="Proteomes" id="UP000662873">
    <property type="component" value="Chromosome"/>
</dbReference>
<feature type="coiled-coil region" evidence="7">
    <location>
        <begin position="325"/>
        <end position="352"/>
    </location>
</feature>